<keyword evidence="1" id="KW-0407">Ion channel</keyword>
<keyword evidence="1" id="KW-1003">Cell membrane</keyword>
<dbReference type="InterPro" id="IPR021134">
    <property type="entry name" value="Bestrophin-like"/>
</dbReference>
<evidence type="ECO:0000313" key="3">
    <source>
        <dbReference type="WBParaSite" id="MBELARI_LOCUS16144"/>
    </source>
</evidence>
<keyword evidence="1" id="KW-0869">Chloride channel</keyword>
<dbReference type="GO" id="GO:0005886">
    <property type="term" value="C:plasma membrane"/>
    <property type="evidence" value="ECO:0007669"/>
    <property type="project" value="UniProtKB-SubCell"/>
</dbReference>
<comment type="subcellular location">
    <subcellularLocation>
        <location evidence="1">Cell membrane</location>
        <topology evidence="1">Multi-pass membrane protein</topology>
    </subcellularLocation>
</comment>
<evidence type="ECO:0000313" key="2">
    <source>
        <dbReference type="Proteomes" id="UP000887575"/>
    </source>
</evidence>
<keyword evidence="1" id="KW-0406">Ion transport</keyword>
<comment type="similarity">
    <text evidence="1">Belongs to the anion channel-forming bestrophin (TC 1.A.46) family. Calcium-sensitive chloride channel subfamily.</text>
</comment>
<keyword evidence="2" id="KW-1185">Reference proteome</keyword>
<sequence length="177" mass="20738">MDRVWRDVPSKIRLRFPKVRDLITAGLLTDKEYTILEEHYASCTAVRWMAPLHWVQQILQDEVKDNNPTTSIVNNFVTGFFYVSDWLKSGIPMNFDSDWDISYKLYKRLTNISSFCEDLSDILTFVVNPFVFYYALTNKQICLAIRLFAAAISASKCFRAFAFSGLDFCFFEIRDFR</sequence>
<organism evidence="2 3">
    <name type="scientific">Mesorhabditis belari</name>
    <dbReference type="NCBI Taxonomy" id="2138241"/>
    <lineage>
        <taxon>Eukaryota</taxon>
        <taxon>Metazoa</taxon>
        <taxon>Ecdysozoa</taxon>
        <taxon>Nematoda</taxon>
        <taxon>Chromadorea</taxon>
        <taxon>Rhabditida</taxon>
        <taxon>Rhabditina</taxon>
        <taxon>Rhabditomorpha</taxon>
        <taxon>Rhabditoidea</taxon>
        <taxon>Rhabditidae</taxon>
        <taxon>Mesorhabditinae</taxon>
        <taxon>Mesorhabditis</taxon>
    </lineage>
</organism>
<reference evidence="3" key="1">
    <citation type="submission" date="2024-02" db="UniProtKB">
        <authorList>
            <consortium name="WormBaseParasite"/>
        </authorList>
    </citation>
    <scope>IDENTIFICATION</scope>
</reference>
<keyword evidence="1" id="KW-0472">Membrane</keyword>
<dbReference type="GO" id="GO:0005254">
    <property type="term" value="F:chloride channel activity"/>
    <property type="evidence" value="ECO:0007669"/>
    <property type="project" value="UniProtKB-KW"/>
</dbReference>
<dbReference type="Pfam" id="PF01062">
    <property type="entry name" value="Bestrophin"/>
    <property type="match status" value="1"/>
</dbReference>
<keyword evidence="1" id="KW-0813">Transport</keyword>
<protein>
    <recommendedName>
        <fullName evidence="1">Bestrophin homolog</fullName>
    </recommendedName>
</protein>
<dbReference type="AlphaFoldDB" id="A0AAF3EQ87"/>
<evidence type="ECO:0000256" key="1">
    <source>
        <dbReference type="RuleBase" id="RU363126"/>
    </source>
</evidence>
<name>A0AAF3EQ87_9BILA</name>
<keyword evidence="1" id="KW-0868">Chloride</keyword>
<dbReference type="Proteomes" id="UP000887575">
    <property type="component" value="Unassembled WGS sequence"/>
</dbReference>
<dbReference type="GO" id="GO:0034707">
    <property type="term" value="C:chloride channel complex"/>
    <property type="evidence" value="ECO:0007669"/>
    <property type="project" value="UniProtKB-KW"/>
</dbReference>
<comment type="function">
    <text evidence="1">Forms chloride channels.</text>
</comment>
<accession>A0AAF3EQ87</accession>
<proteinExistence type="inferred from homology"/>
<dbReference type="WBParaSite" id="MBELARI_LOCUS16144">
    <property type="protein sequence ID" value="MBELARI_LOCUS16144"/>
    <property type="gene ID" value="MBELARI_LOCUS16144"/>
</dbReference>